<dbReference type="WBParaSite" id="L893_g13940.t1">
    <property type="protein sequence ID" value="L893_g13940.t1"/>
    <property type="gene ID" value="L893_g13940"/>
</dbReference>
<evidence type="ECO:0000256" key="1">
    <source>
        <dbReference type="SAM" id="Phobius"/>
    </source>
</evidence>
<reference evidence="3" key="1">
    <citation type="submission" date="2016-11" db="UniProtKB">
        <authorList>
            <consortium name="WormBaseParasite"/>
        </authorList>
    </citation>
    <scope>IDENTIFICATION</scope>
</reference>
<feature type="transmembrane region" description="Helical" evidence="1">
    <location>
        <begin position="6"/>
        <end position="28"/>
    </location>
</feature>
<sequence>MNKSVALVELFILLLLSIVTLIVQILTVRSRSIFVTWKQSAPLCLVLVSVTLLIVGNAIYAAQWILFALNILDNVPGNIQLFLSVANLPVPTNQFHNCASMALFAQRIYLLLYPLKKPRTFKKLVWLIVSLFFICCTVAVVYSEVIIGQPNVVPIPEGES</sequence>
<name>A0A1I7Y985_9BILA</name>
<evidence type="ECO:0000313" key="2">
    <source>
        <dbReference type="Proteomes" id="UP000095287"/>
    </source>
</evidence>
<feature type="transmembrane region" description="Helical" evidence="1">
    <location>
        <begin position="124"/>
        <end position="142"/>
    </location>
</feature>
<keyword evidence="1" id="KW-0812">Transmembrane</keyword>
<dbReference type="Proteomes" id="UP000095287">
    <property type="component" value="Unplaced"/>
</dbReference>
<dbReference type="AlphaFoldDB" id="A0A1I7Y985"/>
<keyword evidence="2" id="KW-1185">Reference proteome</keyword>
<accession>A0A1I7Y985</accession>
<proteinExistence type="predicted"/>
<organism evidence="2 3">
    <name type="scientific">Steinernema glaseri</name>
    <dbReference type="NCBI Taxonomy" id="37863"/>
    <lineage>
        <taxon>Eukaryota</taxon>
        <taxon>Metazoa</taxon>
        <taxon>Ecdysozoa</taxon>
        <taxon>Nematoda</taxon>
        <taxon>Chromadorea</taxon>
        <taxon>Rhabditida</taxon>
        <taxon>Tylenchina</taxon>
        <taxon>Panagrolaimomorpha</taxon>
        <taxon>Strongyloidoidea</taxon>
        <taxon>Steinernematidae</taxon>
        <taxon>Steinernema</taxon>
    </lineage>
</organism>
<keyword evidence="1" id="KW-1133">Transmembrane helix</keyword>
<protein>
    <submittedName>
        <fullName evidence="3">G_PROTEIN_RECEP_F1_2 domain-containing protein</fullName>
    </submittedName>
</protein>
<feature type="transmembrane region" description="Helical" evidence="1">
    <location>
        <begin position="40"/>
        <end position="66"/>
    </location>
</feature>
<keyword evidence="1" id="KW-0472">Membrane</keyword>
<evidence type="ECO:0000313" key="3">
    <source>
        <dbReference type="WBParaSite" id="L893_g13940.t1"/>
    </source>
</evidence>